<keyword evidence="2" id="KW-0812">Transmembrane</keyword>
<feature type="region of interest" description="Disordered" evidence="1">
    <location>
        <begin position="114"/>
        <end position="139"/>
    </location>
</feature>
<dbReference type="Proteomes" id="UP000323000">
    <property type="component" value="Chromosome 4"/>
</dbReference>
<evidence type="ECO:0000313" key="4">
    <source>
        <dbReference type="Proteomes" id="UP000323000"/>
    </source>
</evidence>
<reference evidence="4" key="1">
    <citation type="journal article" date="2019" name="Gigascience">
        <title>De novo genome assembly of the endangered Acer yangbiense, a plant species with extremely small populations endemic to Yunnan Province, China.</title>
        <authorList>
            <person name="Yang J."/>
            <person name="Wariss H.M."/>
            <person name="Tao L."/>
            <person name="Zhang R."/>
            <person name="Yun Q."/>
            <person name="Hollingsworth P."/>
            <person name="Dao Z."/>
            <person name="Luo G."/>
            <person name="Guo H."/>
            <person name="Ma Y."/>
            <person name="Sun W."/>
        </authorList>
    </citation>
    <scope>NUCLEOTIDE SEQUENCE [LARGE SCALE GENOMIC DNA]</scope>
    <source>
        <strain evidence="4">cv. Malutang</strain>
    </source>
</reference>
<feature type="transmembrane region" description="Helical" evidence="2">
    <location>
        <begin position="21"/>
        <end position="41"/>
    </location>
</feature>
<evidence type="ECO:0000256" key="2">
    <source>
        <dbReference type="SAM" id="Phobius"/>
    </source>
</evidence>
<gene>
    <name evidence="3" type="ORF">EZV62_011835</name>
</gene>
<accession>A0A5C7I6E1</accession>
<evidence type="ECO:0000256" key="1">
    <source>
        <dbReference type="SAM" id="MobiDB-lite"/>
    </source>
</evidence>
<evidence type="ECO:0000313" key="3">
    <source>
        <dbReference type="EMBL" id="TXG64841.1"/>
    </source>
</evidence>
<feature type="compositionally biased region" description="Basic and acidic residues" evidence="1">
    <location>
        <begin position="120"/>
        <end position="139"/>
    </location>
</feature>
<sequence length="139" mass="15831">MERRGHAENIKGLMRRNMVKTEAGCNVNVLLKLILLFSFWFDLSSGKKCYMISPRELNISKADCIYHWCWISIPDANADAKRWFGMPDCRNESRDGKEGYPGEVSGTAAYNTLTSSTTMIRDREASREQAHSNHGKLEP</sequence>
<keyword evidence="2" id="KW-1133">Transmembrane helix</keyword>
<dbReference type="OrthoDB" id="1918565at2759"/>
<organism evidence="3 4">
    <name type="scientific">Acer yangbiense</name>
    <dbReference type="NCBI Taxonomy" id="1000413"/>
    <lineage>
        <taxon>Eukaryota</taxon>
        <taxon>Viridiplantae</taxon>
        <taxon>Streptophyta</taxon>
        <taxon>Embryophyta</taxon>
        <taxon>Tracheophyta</taxon>
        <taxon>Spermatophyta</taxon>
        <taxon>Magnoliopsida</taxon>
        <taxon>eudicotyledons</taxon>
        <taxon>Gunneridae</taxon>
        <taxon>Pentapetalae</taxon>
        <taxon>rosids</taxon>
        <taxon>malvids</taxon>
        <taxon>Sapindales</taxon>
        <taxon>Sapindaceae</taxon>
        <taxon>Hippocastanoideae</taxon>
        <taxon>Acereae</taxon>
        <taxon>Acer</taxon>
    </lineage>
</organism>
<proteinExistence type="predicted"/>
<keyword evidence="4" id="KW-1185">Reference proteome</keyword>
<comment type="caution">
    <text evidence="3">The sequence shown here is derived from an EMBL/GenBank/DDBJ whole genome shotgun (WGS) entry which is preliminary data.</text>
</comment>
<protein>
    <submittedName>
        <fullName evidence="3">Uncharacterized protein</fullName>
    </submittedName>
</protein>
<name>A0A5C7I6E1_9ROSI</name>
<keyword evidence="2" id="KW-0472">Membrane</keyword>
<dbReference type="EMBL" id="VAHF01000004">
    <property type="protein sequence ID" value="TXG64841.1"/>
    <property type="molecule type" value="Genomic_DNA"/>
</dbReference>
<dbReference type="AlphaFoldDB" id="A0A5C7I6E1"/>